<dbReference type="EMBL" id="CP157355">
    <property type="protein sequence ID" value="XBM00773.1"/>
    <property type="molecule type" value="Genomic_DNA"/>
</dbReference>
<dbReference type="RefSeq" id="WP_348945107.1">
    <property type="nucleotide sequence ID" value="NZ_CP157355.1"/>
</dbReference>
<sequence length="77" mass="8575">MAITSNQSNPGNRPDSPCIAVCSTALGDEVCRGCGRSMQEVAMWVALPAEQKEIIWQRLEQHWASRGLPPPWLARDR</sequence>
<dbReference type="PANTHER" id="PTHR35175">
    <property type="entry name" value="DUF1289 DOMAIN-CONTAINING PROTEIN"/>
    <property type="match status" value="1"/>
</dbReference>
<organism evidence="1">
    <name type="scientific">Chitinibacter mangrovi</name>
    <dbReference type="NCBI Taxonomy" id="3153927"/>
    <lineage>
        <taxon>Bacteria</taxon>
        <taxon>Pseudomonadati</taxon>
        <taxon>Pseudomonadota</taxon>
        <taxon>Betaproteobacteria</taxon>
        <taxon>Neisseriales</taxon>
        <taxon>Chitinibacteraceae</taxon>
        <taxon>Chitinibacter</taxon>
    </lineage>
</organism>
<reference evidence="1" key="1">
    <citation type="submission" date="2024-05" db="EMBL/GenBank/DDBJ databases">
        <authorList>
            <person name="Yang L."/>
            <person name="Pan L."/>
        </authorList>
    </citation>
    <scope>NUCLEOTIDE SEQUENCE</scope>
    <source>
        <strain evidence="1">FCG-7</strain>
    </source>
</reference>
<dbReference type="AlphaFoldDB" id="A0AAU7FAR0"/>
<evidence type="ECO:0000313" key="1">
    <source>
        <dbReference type="EMBL" id="XBM00773.1"/>
    </source>
</evidence>
<gene>
    <name evidence="1" type="ORF">ABHF33_00375</name>
</gene>
<dbReference type="Pfam" id="PF06945">
    <property type="entry name" value="DUF1289"/>
    <property type="match status" value="1"/>
</dbReference>
<dbReference type="PANTHER" id="PTHR35175:SF1">
    <property type="entry name" value="OXIDOREDUCTASE"/>
    <property type="match status" value="1"/>
</dbReference>
<accession>A0AAU7FAR0</accession>
<protein>
    <submittedName>
        <fullName evidence="1">DUF1289 domain-containing protein</fullName>
    </submittedName>
</protein>
<dbReference type="InterPro" id="IPR010710">
    <property type="entry name" value="DUF1289"/>
</dbReference>
<name>A0AAU7FAR0_9NEIS</name>
<proteinExistence type="predicted"/>
<dbReference type="KEGG" id="cmav:ABHF33_00375"/>